<dbReference type="Proteomes" id="UP000826195">
    <property type="component" value="Unassembled WGS sequence"/>
</dbReference>
<dbReference type="InterPro" id="IPR048324">
    <property type="entry name" value="ZSWIM1-3_RNaseH-like"/>
</dbReference>
<evidence type="ECO:0000259" key="1">
    <source>
        <dbReference type="Pfam" id="PF21056"/>
    </source>
</evidence>
<proteinExistence type="predicted"/>
<dbReference type="Pfam" id="PF21056">
    <property type="entry name" value="ZSWIM1-3_RNaseH-like"/>
    <property type="match status" value="1"/>
</dbReference>
<dbReference type="EMBL" id="JAHXZJ010000002">
    <property type="protein sequence ID" value="KAH0563662.1"/>
    <property type="molecule type" value="Genomic_DNA"/>
</dbReference>
<evidence type="ECO:0000313" key="2">
    <source>
        <dbReference type="EMBL" id="KAH0563662.1"/>
    </source>
</evidence>
<comment type="caution">
    <text evidence="2">The sequence shown here is derived from an EMBL/GenBank/DDBJ whole genome shotgun (WGS) entry which is preliminary data.</text>
</comment>
<sequence>MRSSFRSWPEVVFLDGTYKLFNTNSSFMILLIDDSNGLSELAGAAILANKDYASMKWFLETFKNENADALLEDVHKCFKSGFDIDIKEVDSLIKANYLQLPNVSTGYKIKTVFEKRKVIKILTDNIYQSSTLWLLEN</sequence>
<feature type="domain" description="ZSWIM1/3 RNaseH-like" evidence="1">
    <location>
        <begin position="1"/>
        <end position="68"/>
    </location>
</feature>
<reference evidence="2 3" key="1">
    <citation type="journal article" date="2021" name="J. Hered.">
        <title>A chromosome-level genome assembly of the parasitoid wasp, Cotesia glomerata (Hymenoptera: Braconidae).</title>
        <authorList>
            <person name="Pinto B.J."/>
            <person name="Weis J.J."/>
            <person name="Gamble T."/>
            <person name="Ode P.J."/>
            <person name="Paul R."/>
            <person name="Zaspel J.M."/>
        </authorList>
    </citation>
    <scope>NUCLEOTIDE SEQUENCE [LARGE SCALE GENOMIC DNA]</scope>
    <source>
        <strain evidence="2">CgM1</strain>
    </source>
</reference>
<protein>
    <recommendedName>
        <fullName evidence="1">ZSWIM1/3 RNaseH-like domain-containing protein</fullName>
    </recommendedName>
</protein>
<dbReference type="AlphaFoldDB" id="A0AAV7J3Z6"/>
<accession>A0AAV7J3Z6</accession>
<organism evidence="2 3">
    <name type="scientific">Cotesia glomerata</name>
    <name type="common">Lepidopteran parasitic wasp</name>
    <name type="synonym">Apanteles glomeratus</name>
    <dbReference type="NCBI Taxonomy" id="32391"/>
    <lineage>
        <taxon>Eukaryota</taxon>
        <taxon>Metazoa</taxon>
        <taxon>Ecdysozoa</taxon>
        <taxon>Arthropoda</taxon>
        <taxon>Hexapoda</taxon>
        <taxon>Insecta</taxon>
        <taxon>Pterygota</taxon>
        <taxon>Neoptera</taxon>
        <taxon>Endopterygota</taxon>
        <taxon>Hymenoptera</taxon>
        <taxon>Apocrita</taxon>
        <taxon>Ichneumonoidea</taxon>
        <taxon>Braconidae</taxon>
        <taxon>Microgastrinae</taxon>
        <taxon>Cotesia</taxon>
    </lineage>
</organism>
<name>A0AAV7J3Z6_COTGL</name>
<gene>
    <name evidence="2" type="ORF">KQX54_003997</name>
</gene>
<evidence type="ECO:0000313" key="3">
    <source>
        <dbReference type="Proteomes" id="UP000826195"/>
    </source>
</evidence>
<keyword evidence="3" id="KW-1185">Reference proteome</keyword>